<dbReference type="SUPFAM" id="SSF110069">
    <property type="entry name" value="ApaG-like"/>
    <property type="match status" value="1"/>
</dbReference>
<dbReference type="KEGG" id="fln:FLA_6171"/>
<evidence type="ECO:0000313" key="2">
    <source>
        <dbReference type="EMBL" id="SIS84242.1"/>
    </source>
</evidence>
<dbReference type="EMBL" id="FTOR01000001">
    <property type="protein sequence ID" value="SIS84242.1"/>
    <property type="molecule type" value="Genomic_DNA"/>
</dbReference>
<dbReference type="InterPro" id="IPR050718">
    <property type="entry name" value="ApaG-like"/>
</dbReference>
<dbReference type="RefSeq" id="WP_076377206.1">
    <property type="nucleotide sequence ID" value="NZ_AP017422.1"/>
</dbReference>
<dbReference type="PANTHER" id="PTHR47191">
    <property type="entry name" value="OS05G0170800 PROTEIN"/>
    <property type="match status" value="1"/>
</dbReference>
<sequence>MISKISEGVQISVETFYQDEYSHPVNSEYMFAYRITIENHNHFSVKLLRRHWFIYDSNGQNREVEGEGVVGMQPVLESGKQFQYVSGCNLKTEIGRMQGTYLMENLNSLTTFIVKIPPFQMVAPFKNN</sequence>
<dbReference type="OrthoDB" id="9795226at2"/>
<dbReference type="AlphaFoldDB" id="A0A173MRI4"/>
<organism evidence="2 3">
    <name type="scientific">Filimonas lacunae</name>
    <dbReference type="NCBI Taxonomy" id="477680"/>
    <lineage>
        <taxon>Bacteria</taxon>
        <taxon>Pseudomonadati</taxon>
        <taxon>Bacteroidota</taxon>
        <taxon>Chitinophagia</taxon>
        <taxon>Chitinophagales</taxon>
        <taxon>Chitinophagaceae</taxon>
        <taxon>Filimonas</taxon>
    </lineage>
</organism>
<dbReference type="NCBIfam" id="NF003967">
    <property type="entry name" value="PRK05461.1"/>
    <property type="match status" value="1"/>
</dbReference>
<dbReference type="InterPro" id="IPR036767">
    <property type="entry name" value="ApaG_sf"/>
</dbReference>
<protein>
    <submittedName>
        <fullName evidence="2">ApaG protein</fullName>
    </submittedName>
</protein>
<evidence type="ECO:0000259" key="1">
    <source>
        <dbReference type="PROSITE" id="PS51087"/>
    </source>
</evidence>
<dbReference type="InterPro" id="IPR007474">
    <property type="entry name" value="ApaG_domain"/>
</dbReference>
<dbReference type="STRING" id="477680.SAMN05421788_1011544"/>
<keyword evidence="3" id="KW-1185">Reference proteome</keyword>
<gene>
    <name evidence="2" type="ORF">SAMN05421788_1011544</name>
</gene>
<feature type="domain" description="ApaG" evidence="1">
    <location>
        <begin position="3"/>
        <end position="128"/>
    </location>
</feature>
<dbReference type="Pfam" id="PF04379">
    <property type="entry name" value="DUF525"/>
    <property type="match status" value="1"/>
</dbReference>
<dbReference type="Proteomes" id="UP000186917">
    <property type="component" value="Unassembled WGS sequence"/>
</dbReference>
<dbReference type="PROSITE" id="PS51087">
    <property type="entry name" value="APAG"/>
    <property type="match status" value="1"/>
</dbReference>
<proteinExistence type="predicted"/>
<dbReference type="Gene3D" id="2.60.40.1470">
    <property type="entry name" value="ApaG domain"/>
    <property type="match status" value="1"/>
</dbReference>
<dbReference type="PANTHER" id="PTHR47191:SF2">
    <property type="entry name" value="OS05G0170800 PROTEIN"/>
    <property type="match status" value="1"/>
</dbReference>
<accession>A0A173MRI4</accession>
<name>A0A173MRI4_9BACT</name>
<evidence type="ECO:0000313" key="3">
    <source>
        <dbReference type="Proteomes" id="UP000186917"/>
    </source>
</evidence>
<reference evidence="3" key="1">
    <citation type="submission" date="2017-01" db="EMBL/GenBank/DDBJ databases">
        <authorList>
            <person name="Varghese N."/>
            <person name="Submissions S."/>
        </authorList>
    </citation>
    <scope>NUCLEOTIDE SEQUENCE [LARGE SCALE GENOMIC DNA]</scope>
    <source>
        <strain evidence="3">DSM 21054</strain>
    </source>
</reference>